<evidence type="ECO:0000256" key="2">
    <source>
        <dbReference type="ARBA" id="ARBA00004726"/>
    </source>
</evidence>
<dbReference type="UniPathway" id="UPA00276">
    <property type="reaction ID" value="UER00406"/>
</dbReference>
<comment type="pathway">
    <text evidence="2 15">Cofactor biosynthesis; FAD biosynthesis; FAD from FMN: step 1/1.</text>
</comment>
<organism evidence="17 18">
    <name type="scientific">Quisquiliibacterium transsilvanicum</name>
    <dbReference type="NCBI Taxonomy" id="1549638"/>
    <lineage>
        <taxon>Bacteria</taxon>
        <taxon>Pseudomonadati</taxon>
        <taxon>Pseudomonadota</taxon>
        <taxon>Betaproteobacteria</taxon>
        <taxon>Burkholderiales</taxon>
        <taxon>Burkholderiaceae</taxon>
        <taxon>Quisquiliibacterium</taxon>
    </lineage>
</organism>
<dbReference type="EC" id="2.7.7.2" evidence="15"/>
<keyword evidence="10 15" id="KW-0274">FAD</keyword>
<comment type="function">
    <text evidence="1">Catalyzes the phosphorylation of riboflavin to FMN followed by the adenylation of FMN to FAD.</text>
</comment>
<protein>
    <recommendedName>
        <fullName evidence="15">Riboflavin biosynthesis protein</fullName>
    </recommendedName>
    <domain>
        <recommendedName>
            <fullName evidence="15">Riboflavin kinase</fullName>
            <ecNumber evidence="15">2.7.1.26</ecNumber>
        </recommendedName>
        <alternativeName>
            <fullName evidence="15">Flavokinase</fullName>
        </alternativeName>
    </domain>
    <domain>
        <recommendedName>
            <fullName evidence="15">FMN adenylyltransferase</fullName>
            <ecNumber evidence="15">2.7.7.2</ecNumber>
        </recommendedName>
        <alternativeName>
            <fullName evidence="15">FAD pyrophosphorylase</fullName>
        </alternativeName>
        <alternativeName>
            <fullName evidence="15">FAD synthase</fullName>
        </alternativeName>
    </domain>
</protein>
<keyword evidence="7 15" id="KW-0548">Nucleotidyltransferase</keyword>
<keyword evidence="8 15" id="KW-0547">Nucleotide-binding</keyword>
<dbReference type="InterPro" id="IPR015864">
    <property type="entry name" value="FAD_synthase"/>
</dbReference>
<dbReference type="FunFam" id="3.40.50.620:FF:000021">
    <property type="entry name" value="Riboflavin biosynthesis protein"/>
    <property type="match status" value="1"/>
</dbReference>
<dbReference type="PANTHER" id="PTHR22749">
    <property type="entry name" value="RIBOFLAVIN KINASE/FMN ADENYLYLTRANSFERASE"/>
    <property type="match status" value="1"/>
</dbReference>
<sequence>MEVFRLLPPAEQRRPCALTIGNFDGVHRGHQAVLAALRARADALGVPSCVLTFEPHPREFFAELTGKPDSAPARILTERDKLDALADHGVDRVCIAHFNASLANLAAESFIDEIIVDGLQARHLLIGDDFRFGARRRGDFAMLEAASAQHGFGLARMDTFTDDGSRISSSSVRGALETGDFALAHRLLGRPYFISGHVVRGRQLGRTLGFPTLNIRIPFARPAVHGVFVVQVHGVGEAPWPAVASLGTRPAIERDGKLLLEVHLFDFSGDLYGRLLRVEFLQRLREERHYDGLEALTAQIRRDAQDARDYFARRDAASAG</sequence>
<reference evidence="17 18" key="1">
    <citation type="submission" date="2020-08" db="EMBL/GenBank/DDBJ databases">
        <title>Genomic Encyclopedia of Type Strains, Phase IV (KMG-IV): sequencing the most valuable type-strain genomes for metagenomic binning, comparative biology and taxonomic classification.</title>
        <authorList>
            <person name="Goeker M."/>
        </authorList>
    </citation>
    <scope>NUCLEOTIDE SEQUENCE [LARGE SCALE GENOMIC DNA]</scope>
    <source>
        <strain evidence="17 18">DSM 29781</strain>
    </source>
</reference>
<evidence type="ECO:0000256" key="11">
    <source>
        <dbReference type="ARBA" id="ARBA00022840"/>
    </source>
</evidence>
<evidence type="ECO:0000259" key="16">
    <source>
        <dbReference type="SMART" id="SM00904"/>
    </source>
</evidence>
<dbReference type="InterPro" id="IPR002606">
    <property type="entry name" value="Riboflavin_kinase_bac"/>
</dbReference>
<dbReference type="Pfam" id="PF06574">
    <property type="entry name" value="FAD_syn"/>
    <property type="match status" value="1"/>
</dbReference>
<dbReference type="GO" id="GO:0006747">
    <property type="term" value="P:FAD biosynthetic process"/>
    <property type="evidence" value="ECO:0007669"/>
    <property type="project" value="UniProtKB-UniRule"/>
</dbReference>
<name>A0A7W8HFE8_9BURK</name>
<keyword evidence="18" id="KW-1185">Reference proteome</keyword>
<comment type="caution">
    <text evidence="17">The sequence shown here is derived from an EMBL/GenBank/DDBJ whole genome shotgun (WGS) entry which is preliminary data.</text>
</comment>
<dbReference type="InterPro" id="IPR023465">
    <property type="entry name" value="Riboflavin_kinase_dom_sf"/>
</dbReference>
<keyword evidence="9 15" id="KW-0418">Kinase</keyword>
<dbReference type="InterPro" id="IPR023468">
    <property type="entry name" value="Riboflavin_kinase"/>
</dbReference>
<dbReference type="NCBIfam" id="NF004160">
    <property type="entry name" value="PRK05627.1-3"/>
    <property type="match status" value="1"/>
</dbReference>
<evidence type="ECO:0000313" key="18">
    <source>
        <dbReference type="Proteomes" id="UP000532440"/>
    </source>
</evidence>
<dbReference type="Gene3D" id="2.40.30.30">
    <property type="entry name" value="Riboflavin kinase-like"/>
    <property type="match status" value="1"/>
</dbReference>
<dbReference type="InterPro" id="IPR015865">
    <property type="entry name" value="Riboflavin_kinase_bac/euk"/>
</dbReference>
<keyword evidence="12" id="KW-0511">Multifunctional enzyme</keyword>
<evidence type="ECO:0000256" key="4">
    <source>
        <dbReference type="ARBA" id="ARBA00022630"/>
    </source>
</evidence>
<dbReference type="EMBL" id="JACHGB010000002">
    <property type="protein sequence ID" value="MBB5270847.1"/>
    <property type="molecule type" value="Genomic_DNA"/>
</dbReference>
<evidence type="ECO:0000313" key="17">
    <source>
        <dbReference type="EMBL" id="MBB5270847.1"/>
    </source>
</evidence>
<evidence type="ECO:0000256" key="14">
    <source>
        <dbReference type="ARBA" id="ARBA00049494"/>
    </source>
</evidence>
<evidence type="ECO:0000256" key="6">
    <source>
        <dbReference type="ARBA" id="ARBA00022679"/>
    </source>
</evidence>
<dbReference type="InterPro" id="IPR014729">
    <property type="entry name" value="Rossmann-like_a/b/a_fold"/>
</dbReference>
<dbReference type="PIRSF" id="PIRSF004491">
    <property type="entry name" value="FAD_Synth"/>
    <property type="match status" value="1"/>
</dbReference>
<proteinExistence type="inferred from homology"/>
<dbReference type="SUPFAM" id="SSF82114">
    <property type="entry name" value="Riboflavin kinase-like"/>
    <property type="match status" value="1"/>
</dbReference>
<dbReference type="RefSeq" id="WP_183964604.1">
    <property type="nucleotide sequence ID" value="NZ_BAABEW010000010.1"/>
</dbReference>
<comment type="catalytic activity">
    <reaction evidence="13 15">
        <text>riboflavin + ATP = FMN + ADP + H(+)</text>
        <dbReference type="Rhea" id="RHEA:14357"/>
        <dbReference type="ChEBI" id="CHEBI:15378"/>
        <dbReference type="ChEBI" id="CHEBI:30616"/>
        <dbReference type="ChEBI" id="CHEBI:57986"/>
        <dbReference type="ChEBI" id="CHEBI:58210"/>
        <dbReference type="ChEBI" id="CHEBI:456216"/>
        <dbReference type="EC" id="2.7.1.26"/>
    </reaction>
</comment>
<dbReference type="PANTHER" id="PTHR22749:SF6">
    <property type="entry name" value="RIBOFLAVIN KINASE"/>
    <property type="match status" value="1"/>
</dbReference>
<dbReference type="AlphaFoldDB" id="A0A7W8HFE8"/>
<evidence type="ECO:0000256" key="1">
    <source>
        <dbReference type="ARBA" id="ARBA00002121"/>
    </source>
</evidence>
<dbReference type="NCBIfam" id="NF004163">
    <property type="entry name" value="PRK05627.1-6"/>
    <property type="match status" value="1"/>
</dbReference>
<dbReference type="SUPFAM" id="SSF52374">
    <property type="entry name" value="Nucleotidylyl transferase"/>
    <property type="match status" value="1"/>
</dbReference>
<comment type="catalytic activity">
    <reaction evidence="14 15">
        <text>FMN + ATP + H(+) = FAD + diphosphate</text>
        <dbReference type="Rhea" id="RHEA:17237"/>
        <dbReference type="ChEBI" id="CHEBI:15378"/>
        <dbReference type="ChEBI" id="CHEBI:30616"/>
        <dbReference type="ChEBI" id="CHEBI:33019"/>
        <dbReference type="ChEBI" id="CHEBI:57692"/>
        <dbReference type="ChEBI" id="CHEBI:58210"/>
        <dbReference type="EC" id="2.7.7.2"/>
    </reaction>
</comment>
<dbReference type="GO" id="GO:0009231">
    <property type="term" value="P:riboflavin biosynthetic process"/>
    <property type="evidence" value="ECO:0007669"/>
    <property type="project" value="InterPro"/>
</dbReference>
<feature type="domain" description="Riboflavin kinase" evidence="16">
    <location>
        <begin position="187"/>
        <end position="312"/>
    </location>
</feature>
<keyword evidence="5 15" id="KW-0288">FMN</keyword>
<evidence type="ECO:0000256" key="10">
    <source>
        <dbReference type="ARBA" id="ARBA00022827"/>
    </source>
</evidence>
<dbReference type="UniPathway" id="UPA00277">
    <property type="reaction ID" value="UER00407"/>
</dbReference>
<dbReference type="GO" id="GO:0009398">
    <property type="term" value="P:FMN biosynthetic process"/>
    <property type="evidence" value="ECO:0007669"/>
    <property type="project" value="UniProtKB-UniRule"/>
</dbReference>
<evidence type="ECO:0000256" key="3">
    <source>
        <dbReference type="ARBA" id="ARBA00005201"/>
    </source>
</evidence>
<dbReference type="EC" id="2.7.1.26" evidence="15"/>
<dbReference type="NCBIfam" id="NF004159">
    <property type="entry name" value="PRK05627.1-2"/>
    <property type="match status" value="1"/>
</dbReference>
<accession>A0A7W8HFE8</accession>
<keyword evidence="11 15" id="KW-0067">ATP-binding</keyword>
<dbReference type="CDD" id="cd02064">
    <property type="entry name" value="FAD_synthetase_N"/>
    <property type="match status" value="1"/>
</dbReference>
<comment type="pathway">
    <text evidence="3 15">Cofactor biosynthesis; FMN biosynthesis; FMN from riboflavin (ATP route): step 1/1.</text>
</comment>
<dbReference type="Proteomes" id="UP000532440">
    <property type="component" value="Unassembled WGS sequence"/>
</dbReference>
<gene>
    <name evidence="17" type="ORF">HNQ70_000851</name>
</gene>
<dbReference type="SMART" id="SM00904">
    <property type="entry name" value="Flavokinase"/>
    <property type="match status" value="1"/>
</dbReference>
<evidence type="ECO:0000256" key="5">
    <source>
        <dbReference type="ARBA" id="ARBA00022643"/>
    </source>
</evidence>
<evidence type="ECO:0000256" key="7">
    <source>
        <dbReference type="ARBA" id="ARBA00022695"/>
    </source>
</evidence>
<dbReference type="NCBIfam" id="TIGR00083">
    <property type="entry name" value="ribF"/>
    <property type="match status" value="1"/>
</dbReference>
<dbReference type="Pfam" id="PF01687">
    <property type="entry name" value="Flavokinase"/>
    <property type="match status" value="1"/>
</dbReference>
<evidence type="ECO:0000256" key="13">
    <source>
        <dbReference type="ARBA" id="ARBA00047880"/>
    </source>
</evidence>
<dbReference type="GO" id="GO:0008531">
    <property type="term" value="F:riboflavin kinase activity"/>
    <property type="evidence" value="ECO:0007669"/>
    <property type="project" value="UniProtKB-UniRule"/>
</dbReference>
<evidence type="ECO:0000256" key="12">
    <source>
        <dbReference type="ARBA" id="ARBA00023268"/>
    </source>
</evidence>
<evidence type="ECO:0000256" key="8">
    <source>
        <dbReference type="ARBA" id="ARBA00022741"/>
    </source>
</evidence>
<dbReference type="Gene3D" id="3.40.50.620">
    <property type="entry name" value="HUPs"/>
    <property type="match status" value="1"/>
</dbReference>
<dbReference type="GO" id="GO:0005524">
    <property type="term" value="F:ATP binding"/>
    <property type="evidence" value="ECO:0007669"/>
    <property type="project" value="UniProtKB-UniRule"/>
</dbReference>
<evidence type="ECO:0000256" key="9">
    <source>
        <dbReference type="ARBA" id="ARBA00022777"/>
    </source>
</evidence>
<keyword evidence="4 15" id="KW-0285">Flavoprotein</keyword>
<keyword evidence="6 15" id="KW-0808">Transferase</keyword>
<evidence type="ECO:0000256" key="15">
    <source>
        <dbReference type="PIRNR" id="PIRNR004491"/>
    </source>
</evidence>
<dbReference type="GO" id="GO:0003919">
    <property type="term" value="F:FMN adenylyltransferase activity"/>
    <property type="evidence" value="ECO:0007669"/>
    <property type="project" value="UniProtKB-UniRule"/>
</dbReference>
<comment type="similarity">
    <text evidence="15">Belongs to the ribF family.</text>
</comment>